<protein>
    <recommendedName>
        <fullName evidence="8">Propionate 3-nitronate monooxygenase</fullName>
    </recommendedName>
</protein>
<keyword evidence="7 10" id="KW-0503">Monooxygenase</keyword>
<dbReference type="Proteomes" id="UP001501747">
    <property type="component" value="Unassembled WGS sequence"/>
</dbReference>
<proteinExistence type="inferred from homology"/>
<evidence type="ECO:0000256" key="8">
    <source>
        <dbReference type="ARBA" id="ARBA00031155"/>
    </source>
</evidence>
<evidence type="ECO:0000256" key="6">
    <source>
        <dbReference type="ARBA" id="ARBA00023002"/>
    </source>
</evidence>
<keyword evidence="5" id="KW-0288">FMN</keyword>
<name>A0ABP7SX56_9PSEU</name>
<dbReference type="InterPro" id="IPR004136">
    <property type="entry name" value="NMO"/>
</dbReference>
<evidence type="ECO:0000256" key="1">
    <source>
        <dbReference type="ARBA" id="ARBA00001917"/>
    </source>
</evidence>
<organism evidence="10 11">
    <name type="scientific">Allokutzneria multivorans</name>
    <dbReference type="NCBI Taxonomy" id="1142134"/>
    <lineage>
        <taxon>Bacteria</taxon>
        <taxon>Bacillati</taxon>
        <taxon>Actinomycetota</taxon>
        <taxon>Actinomycetes</taxon>
        <taxon>Pseudonocardiales</taxon>
        <taxon>Pseudonocardiaceae</taxon>
        <taxon>Allokutzneria</taxon>
    </lineage>
</organism>
<comment type="catalytic activity">
    <reaction evidence="9">
        <text>3 propionate 3-nitronate + 3 O2 + H2O = 3 3-oxopropanoate + 2 nitrate + nitrite + H2O2 + 3 H(+)</text>
        <dbReference type="Rhea" id="RHEA:57332"/>
        <dbReference type="ChEBI" id="CHEBI:15377"/>
        <dbReference type="ChEBI" id="CHEBI:15378"/>
        <dbReference type="ChEBI" id="CHEBI:15379"/>
        <dbReference type="ChEBI" id="CHEBI:16240"/>
        <dbReference type="ChEBI" id="CHEBI:16301"/>
        <dbReference type="ChEBI" id="CHEBI:17632"/>
        <dbReference type="ChEBI" id="CHEBI:33190"/>
        <dbReference type="ChEBI" id="CHEBI:136067"/>
    </reaction>
</comment>
<comment type="cofactor">
    <cofactor evidence="1">
        <name>FMN</name>
        <dbReference type="ChEBI" id="CHEBI:58210"/>
    </cofactor>
</comment>
<keyword evidence="3" id="KW-0216">Detoxification</keyword>
<dbReference type="InterPro" id="IPR013785">
    <property type="entry name" value="Aldolase_TIM"/>
</dbReference>
<evidence type="ECO:0000256" key="9">
    <source>
        <dbReference type="ARBA" id="ARBA00049401"/>
    </source>
</evidence>
<dbReference type="GO" id="GO:0004497">
    <property type="term" value="F:monooxygenase activity"/>
    <property type="evidence" value="ECO:0007669"/>
    <property type="project" value="UniProtKB-KW"/>
</dbReference>
<gene>
    <name evidence="10" type="ORF">GCM10022247_46370</name>
</gene>
<dbReference type="Pfam" id="PF03060">
    <property type="entry name" value="NMO"/>
    <property type="match status" value="1"/>
</dbReference>
<dbReference type="PANTHER" id="PTHR42747">
    <property type="entry name" value="NITRONATE MONOOXYGENASE-RELATED"/>
    <property type="match status" value="1"/>
</dbReference>
<evidence type="ECO:0000256" key="2">
    <source>
        <dbReference type="ARBA" id="ARBA00009881"/>
    </source>
</evidence>
<evidence type="ECO:0000256" key="3">
    <source>
        <dbReference type="ARBA" id="ARBA00022575"/>
    </source>
</evidence>
<keyword evidence="4" id="KW-0285">Flavoprotein</keyword>
<comment type="similarity">
    <text evidence="2">Belongs to the nitronate monooxygenase family. NMO class I subfamily.</text>
</comment>
<keyword evidence="6" id="KW-0560">Oxidoreductase</keyword>
<evidence type="ECO:0000313" key="10">
    <source>
        <dbReference type="EMBL" id="GAA4017728.1"/>
    </source>
</evidence>
<dbReference type="RefSeq" id="WP_344878143.1">
    <property type="nucleotide sequence ID" value="NZ_BAABAL010000017.1"/>
</dbReference>
<evidence type="ECO:0000256" key="7">
    <source>
        <dbReference type="ARBA" id="ARBA00023033"/>
    </source>
</evidence>
<dbReference type="Gene3D" id="3.20.20.70">
    <property type="entry name" value="Aldolase class I"/>
    <property type="match status" value="1"/>
</dbReference>
<keyword evidence="11" id="KW-1185">Reference proteome</keyword>
<sequence length="352" mass="36861">MLADLRVPVIAAPMAGWVSTPELVTAVGSAGGLGFLAAGYLPADSVAGHIARTRELGPHPFGVNLFVPGPESEADLRPYRESLRADAARYEVSLGEPRWDDDDYAAKLDLVVRERVPVVSFTFGCPEPATVRRLRDNGIQVVVTVTTPAEARIAVDAGADALCVQGADAGAHRGLFTDDGSAAGGPSYGLLTALRLVLDSVDVPVIATGGLMHGADVAAVLTAGAVAAQLGTAFLRCPEAGTALAHRAVLAEGNRPTEFTRAFTGRPARGLVNRFLTEHDADAPSAYPQLHHVTKPVRNAANRAGDVEAMSLWAGQGYPLGRELPAAELVARLDGEARDAVSRARRRYSAQP</sequence>
<accession>A0ABP7SX56</accession>
<evidence type="ECO:0000256" key="4">
    <source>
        <dbReference type="ARBA" id="ARBA00022630"/>
    </source>
</evidence>
<reference evidence="11" key="1">
    <citation type="journal article" date="2019" name="Int. J. Syst. Evol. Microbiol.">
        <title>The Global Catalogue of Microorganisms (GCM) 10K type strain sequencing project: providing services to taxonomists for standard genome sequencing and annotation.</title>
        <authorList>
            <consortium name="The Broad Institute Genomics Platform"/>
            <consortium name="The Broad Institute Genome Sequencing Center for Infectious Disease"/>
            <person name="Wu L."/>
            <person name="Ma J."/>
        </authorList>
    </citation>
    <scope>NUCLEOTIDE SEQUENCE [LARGE SCALE GENOMIC DNA]</scope>
    <source>
        <strain evidence="11">JCM 17342</strain>
    </source>
</reference>
<comment type="caution">
    <text evidence="10">The sequence shown here is derived from an EMBL/GenBank/DDBJ whole genome shotgun (WGS) entry which is preliminary data.</text>
</comment>
<evidence type="ECO:0000256" key="5">
    <source>
        <dbReference type="ARBA" id="ARBA00022643"/>
    </source>
</evidence>
<dbReference type="PANTHER" id="PTHR42747:SF3">
    <property type="entry name" value="NITRONATE MONOOXYGENASE-RELATED"/>
    <property type="match status" value="1"/>
</dbReference>
<evidence type="ECO:0000313" key="11">
    <source>
        <dbReference type="Proteomes" id="UP001501747"/>
    </source>
</evidence>
<dbReference type="SUPFAM" id="SSF51412">
    <property type="entry name" value="Inosine monophosphate dehydrogenase (IMPDH)"/>
    <property type="match status" value="1"/>
</dbReference>
<dbReference type="EMBL" id="BAABAL010000017">
    <property type="protein sequence ID" value="GAA4017728.1"/>
    <property type="molecule type" value="Genomic_DNA"/>
</dbReference>
<dbReference type="CDD" id="cd04730">
    <property type="entry name" value="NPD_like"/>
    <property type="match status" value="1"/>
</dbReference>